<gene>
    <name evidence="3" type="ORF">ECRASSUSDP1_LOCUS911</name>
</gene>
<comment type="caution">
    <text evidence="3">The sequence shown here is derived from an EMBL/GenBank/DDBJ whole genome shotgun (WGS) entry which is preliminary data.</text>
</comment>
<name>A0AAD1U3Q3_EUPCR</name>
<feature type="compositionally biased region" description="Basic and acidic residues" evidence="2">
    <location>
        <begin position="172"/>
        <end position="189"/>
    </location>
</feature>
<dbReference type="EMBL" id="CAMPGE010000858">
    <property type="protein sequence ID" value="CAI2359619.1"/>
    <property type="molecule type" value="Genomic_DNA"/>
</dbReference>
<feature type="region of interest" description="Disordered" evidence="2">
    <location>
        <begin position="99"/>
        <end position="123"/>
    </location>
</feature>
<dbReference type="Proteomes" id="UP001295684">
    <property type="component" value="Unassembled WGS sequence"/>
</dbReference>
<keyword evidence="4" id="KW-1185">Reference proteome</keyword>
<feature type="coiled-coil region" evidence="1">
    <location>
        <begin position="241"/>
        <end position="310"/>
    </location>
</feature>
<dbReference type="AlphaFoldDB" id="A0AAD1U3Q3"/>
<keyword evidence="1" id="KW-0175">Coiled coil</keyword>
<evidence type="ECO:0000256" key="1">
    <source>
        <dbReference type="SAM" id="Coils"/>
    </source>
</evidence>
<protein>
    <submittedName>
        <fullName evidence="3">Uncharacterized protein</fullName>
    </submittedName>
</protein>
<feature type="region of interest" description="Disordered" evidence="2">
    <location>
        <begin position="172"/>
        <end position="194"/>
    </location>
</feature>
<sequence length="507" mass="58925">MGTCLTCFKNQTQLELKNKNMSKSSPRKDMRVRKSTQKEICYKRADLIQETKIDNYQTNRSGSDHQFQDGEKIDTHNLKVVRNLPASKSMAEIGKDQPIVGSDKSVKNRSFLNPDAKENSNETEVQLGNGLTSERGHLPPISHGRTNSDHLEIPFSNNSNFGSFHAHVFEDSEEHGSRFESKHSNSAEKTHKKLRSISKDIDSIEPPEFQQRILEKSEIEEESFHTEKVELEKIQEKLRIIKDISDQIEVLYDEIETFQRQFHAHQAIETFTNGFLKQLNQLSNDTEDIMEKLEETLQQGSNSIEGASNNPGSENLELSFEDFEQITKKINKINTKYSECKTELFSLEESCRDTIITYLQEEFSLVIEKHQEMEEKLPVIESRIQQTINDIKKREDEIDFSKQEQNMLESAFFNLNLELERVQEYSKDTTAVADVIQNASKWQEEEYKNLSTQELTEARKLLTSHDSKLNSDLLEEEFYSLLEVEERIDYLRVDLEEIGFRMPPFQD</sequence>
<organism evidence="3 4">
    <name type="scientific">Euplotes crassus</name>
    <dbReference type="NCBI Taxonomy" id="5936"/>
    <lineage>
        <taxon>Eukaryota</taxon>
        <taxon>Sar</taxon>
        <taxon>Alveolata</taxon>
        <taxon>Ciliophora</taxon>
        <taxon>Intramacronucleata</taxon>
        <taxon>Spirotrichea</taxon>
        <taxon>Hypotrichia</taxon>
        <taxon>Euplotida</taxon>
        <taxon>Euplotidae</taxon>
        <taxon>Moneuplotes</taxon>
    </lineage>
</organism>
<proteinExistence type="predicted"/>
<accession>A0AAD1U3Q3</accession>
<evidence type="ECO:0000313" key="4">
    <source>
        <dbReference type="Proteomes" id="UP001295684"/>
    </source>
</evidence>
<evidence type="ECO:0000313" key="3">
    <source>
        <dbReference type="EMBL" id="CAI2359619.1"/>
    </source>
</evidence>
<reference evidence="3" key="1">
    <citation type="submission" date="2023-07" db="EMBL/GenBank/DDBJ databases">
        <authorList>
            <consortium name="AG Swart"/>
            <person name="Singh M."/>
            <person name="Singh A."/>
            <person name="Seah K."/>
            <person name="Emmerich C."/>
        </authorList>
    </citation>
    <scope>NUCLEOTIDE SEQUENCE</scope>
    <source>
        <strain evidence="3">DP1</strain>
    </source>
</reference>
<evidence type="ECO:0000256" key="2">
    <source>
        <dbReference type="SAM" id="MobiDB-lite"/>
    </source>
</evidence>